<dbReference type="EMBL" id="JBEZFP010000005">
    <property type="protein sequence ID" value="MEU8132448.1"/>
    <property type="molecule type" value="Genomic_DNA"/>
</dbReference>
<reference evidence="2 3" key="1">
    <citation type="submission" date="2024-06" db="EMBL/GenBank/DDBJ databases">
        <title>The Natural Products Discovery Center: Release of the First 8490 Sequenced Strains for Exploring Actinobacteria Biosynthetic Diversity.</title>
        <authorList>
            <person name="Kalkreuter E."/>
            <person name="Kautsar S.A."/>
            <person name="Yang D."/>
            <person name="Bader C.D."/>
            <person name="Teijaro C.N."/>
            <person name="Fluegel L."/>
            <person name="Davis C.M."/>
            <person name="Simpson J.R."/>
            <person name="Lauterbach L."/>
            <person name="Steele A.D."/>
            <person name="Gui C."/>
            <person name="Meng S."/>
            <person name="Li G."/>
            <person name="Viehrig K."/>
            <person name="Ye F."/>
            <person name="Su P."/>
            <person name="Kiefer A.F."/>
            <person name="Nichols A."/>
            <person name="Cepeda A.J."/>
            <person name="Yan W."/>
            <person name="Fan B."/>
            <person name="Jiang Y."/>
            <person name="Adhikari A."/>
            <person name="Zheng C.-J."/>
            <person name="Schuster L."/>
            <person name="Cowan T.M."/>
            <person name="Smanski M.J."/>
            <person name="Chevrette M.G."/>
            <person name="De Carvalho L.P.S."/>
            <person name="Shen B."/>
        </authorList>
    </citation>
    <scope>NUCLEOTIDE SEQUENCE [LARGE SCALE GENOMIC DNA]</scope>
    <source>
        <strain evidence="2 3">NPDC048946</strain>
    </source>
</reference>
<evidence type="ECO:0000313" key="3">
    <source>
        <dbReference type="Proteomes" id="UP001551482"/>
    </source>
</evidence>
<protein>
    <submittedName>
        <fullName evidence="2">Uncharacterized protein</fullName>
    </submittedName>
</protein>
<dbReference type="RefSeq" id="WP_358348294.1">
    <property type="nucleotide sequence ID" value="NZ_JBEZFP010000005.1"/>
</dbReference>
<comment type="caution">
    <text evidence="2">The sequence shown here is derived from an EMBL/GenBank/DDBJ whole genome shotgun (WGS) entry which is preliminary data.</text>
</comment>
<gene>
    <name evidence="2" type="ORF">AB0C36_02980</name>
</gene>
<dbReference type="Proteomes" id="UP001551482">
    <property type="component" value="Unassembled WGS sequence"/>
</dbReference>
<keyword evidence="3" id="KW-1185">Reference proteome</keyword>
<evidence type="ECO:0000313" key="2">
    <source>
        <dbReference type="EMBL" id="MEU8132448.1"/>
    </source>
</evidence>
<feature type="region of interest" description="Disordered" evidence="1">
    <location>
        <begin position="1"/>
        <end position="41"/>
    </location>
</feature>
<name>A0ABV3D9P1_9ACTN</name>
<sequence length="41" mass="4154">MGAAQVGAKRSAVAAPNAPRGAGDKAPLDVADLPLRQRLDK</sequence>
<evidence type="ECO:0000256" key="1">
    <source>
        <dbReference type="SAM" id="MobiDB-lite"/>
    </source>
</evidence>
<proteinExistence type="predicted"/>
<organism evidence="2 3">
    <name type="scientific">Streptodolium elevatio</name>
    <dbReference type="NCBI Taxonomy" id="3157996"/>
    <lineage>
        <taxon>Bacteria</taxon>
        <taxon>Bacillati</taxon>
        <taxon>Actinomycetota</taxon>
        <taxon>Actinomycetes</taxon>
        <taxon>Kitasatosporales</taxon>
        <taxon>Streptomycetaceae</taxon>
        <taxon>Streptodolium</taxon>
    </lineage>
</organism>
<accession>A0ABV3D9P1</accession>